<sequence length="352" mass="38655">MNMKNTLLNTRKTALVTGLAIATASLALSAQAMTVISFGGSSGDAMQKAYYAPFVEKTGKTLTPGDYNGEFARIRAMVETGNVSWDVVEVESPELVRGCFEGLFQPIDWAKLGIEDQLIPEAVTECGVGSFVWSTVLAYDADRLEGTPLSWADFWDLETFPGKRGLRRGAKYTLEFALMADGVSSSDVYDVLATEEGVARAFAKLDEIKEHIQWWEAGAQPPQWLVAGDVVMSSSYNGRIAAAQEEGRNLAITWNESLYDLDYWTIIEGSTQVEDAYEFIRFASQADTQAVYSSNIPYGPVNPAAIGALSEAQAKRMPTHADNLIGAIAVNTDFWVDFGEELEQRFNSWATR</sequence>
<evidence type="ECO:0000313" key="3">
    <source>
        <dbReference type="EMBL" id="EXJ13001.1"/>
    </source>
</evidence>
<comment type="caution">
    <text evidence="3">The sequence shown here is derived from an EMBL/GenBank/DDBJ whole genome shotgun (WGS) entry which is preliminary data.</text>
</comment>
<organism evidence="3 4">
    <name type="scientific">Nitrincola nitratireducens</name>
    <dbReference type="NCBI Taxonomy" id="1229521"/>
    <lineage>
        <taxon>Bacteria</taxon>
        <taxon>Pseudomonadati</taxon>
        <taxon>Pseudomonadota</taxon>
        <taxon>Gammaproteobacteria</taxon>
        <taxon>Oceanospirillales</taxon>
        <taxon>Oceanospirillaceae</taxon>
        <taxon>Nitrincola</taxon>
    </lineage>
</organism>
<name>W9V7Z5_9GAMM</name>
<dbReference type="SUPFAM" id="SSF53850">
    <property type="entry name" value="Periplasmic binding protein-like II"/>
    <property type="match status" value="1"/>
</dbReference>
<evidence type="ECO:0000256" key="1">
    <source>
        <dbReference type="ARBA" id="ARBA00022729"/>
    </source>
</evidence>
<dbReference type="AlphaFoldDB" id="W9V7Z5"/>
<keyword evidence="1 2" id="KW-0732">Signal</keyword>
<dbReference type="EMBL" id="AONB01000001">
    <property type="protein sequence ID" value="EXJ13001.1"/>
    <property type="molecule type" value="Genomic_DNA"/>
</dbReference>
<reference evidence="3 4" key="2">
    <citation type="journal article" date="2015" name="Syst. Appl. Microbiol.">
        <title>Nitrincola nitratireducens sp. nov. isolated from a haloalkaline crater lake.</title>
        <authorList>
            <person name="Singh A."/>
            <person name="Vaidya B."/>
            <person name="Tanuku N.R."/>
            <person name="Pinnaka A.K."/>
        </authorList>
    </citation>
    <scope>NUCLEOTIDE SEQUENCE [LARGE SCALE GENOMIC DNA]</scope>
    <source>
        <strain evidence="3 4">AK23</strain>
    </source>
</reference>
<reference evidence="4" key="1">
    <citation type="submission" date="2012-11" db="EMBL/GenBank/DDBJ databases">
        <authorList>
            <person name="Singh A."/>
            <person name="Pinnaka A.K."/>
            <person name="Vaidya B."/>
        </authorList>
    </citation>
    <scope>NUCLEOTIDE SEQUENCE [LARGE SCALE GENOMIC DNA]</scope>
    <source>
        <strain evidence="4">AK23</strain>
    </source>
</reference>
<dbReference type="STRING" id="1229521.D791_00344"/>
<feature type="chain" id="PRO_5004930051" description="Spermidine/putrescine-binding periplasmic protein" evidence="2">
    <location>
        <begin position="33"/>
        <end position="352"/>
    </location>
</feature>
<protein>
    <recommendedName>
        <fullName evidence="5">Spermidine/putrescine-binding periplasmic protein</fullName>
    </recommendedName>
</protein>
<feature type="signal peptide" evidence="2">
    <location>
        <begin position="1"/>
        <end position="32"/>
    </location>
</feature>
<dbReference type="Gene3D" id="3.40.190.10">
    <property type="entry name" value="Periplasmic binding protein-like II"/>
    <property type="match status" value="2"/>
</dbReference>
<evidence type="ECO:0008006" key="5">
    <source>
        <dbReference type="Google" id="ProtNLM"/>
    </source>
</evidence>
<gene>
    <name evidence="3" type="ORF">D791_00344</name>
</gene>
<dbReference type="Proteomes" id="UP000019464">
    <property type="component" value="Unassembled WGS sequence"/>
</dbReference>
<keyword evidence="4" id="KW-1185">Reference proteome</keyword>
<accession>W9V7Z5</accession>
<dbReference type="PATRIC" id="fig|1229521.3.peg.355"/>
<evidence type="ECO:0000313" key="4">
    <source>
        <dbReference type="Proteomes" id="UP000019464"/>
    </source>
</evidence>
<dbReference type="RefSeq" id="WP_202806785.1">
    <property type="nucleotide sequence ID" value="NZ_AONB01000001.1"/>
</dbReference>
<dbReference type="Pfam" id="PF13416">
    <property type="entry name" value="SBP_bac_8"/>
    <property type="match status" value="1"/>
</dbReference>
<dbReference type="PANTHER" id="PTHR30222">
    <property type="entry name" value="SPERMIDINE/PUTRESCINE-BINDING PERIPLASMIC PROTEIN"/>
    <property type="match status" value="1"/>
</dbReference>
<evidence type="ECO:0000256" key="2">
    <source>
        <dbReference type="SAM" id="SignalP"/>
    </source>
</evidence>
<proteinExistence type="predicted"/>
<dbReference type="PANTHER" id="PTHR30222:SF2">
    <property type="entry name" value="ABC TRANSPORTER SUBSTRATE-BINDING PROTEIN"/>
    <property type="match status" value="1"/>
</dbReference>
<dbReference type="InterPro" id="IPR006059">
    <property type="entry name" value="SBP"/>
</dbReference>
<dbReference type="CDD" id="cd13589">
    <property type="entry name" value="PBP2_polyamine_RpCGA009"/>
    <property type="match status" value="1"/>
</dbReference>